<evidence type="ECO:0000256" key="2">
    <source>
        <dbReference type="ARBA" id="ARBA00022729"/>
    </source>
</evidence>
<dbReference type="Pfam" id="PF16889">
    <property type="entry name" value="Hepar_II_III_N"/>
    <property type="match status" value="1"/>
</dbReference>
<dbReference type="AlphaFoldDB" id="A0A6C0GK99"/>
<keyword evidence="4" id="KW-0456">Lyase</keyword>
<dbReference type="PANTHER" id="PTHR39210:SF1">
    <property type="entry name" value="HEPARIN-SULFATE LYASE"/>
    <property type="match status" value="1"/>
</dbReference>
<dbReference type="EMBL" id="CP048222">
    <property type="protein sequence ID" value="QHT68082.1"/>
    <property type="molecule type" value="Genomic_DNA"/>
</dbReference>
<evidence type="ECO:0000259" key="6">
    <source>
        <dbReference type="Pfam" id="PF16889"/>
    </source>
</evidence>
<reference evidence="7 8" key="1">
    <citation type="submission" date="2020-01" db="EMBL/GenBank/DDBJ databases">
        <authorList>
            <person name="Kim M.K."/>
        </authorList>
    </citation>
    <scope>NUCLEOTIDE SEQUENCE [LARGE SCALE GENOMIC DNA]</scope>
    <source>
        <strain evidence="7 8">172606-1</strain>
    </source>
</reference>
<evidence type="ECO:0000313" key="7">
    <source>
        <dbReference type="EMBL" id="QHT68082.1"/>
    </source>
</evidence>
<evidence type="ECO:0000259" key="5">
    <source>
        <dbReference type="Pfam" id="PF07940"/>
    </source>
</evidence>
<dbReference type="Proteomes" id="UP000480178">
    <property type="component" value="Chromosome"/>
</dbReference>
<dbReference type="InterPro" id="IPR008929">
    <property type="entry name" value="Chondroitin_lyas"/>
</dbReference>
<dbReference type="Pfam" id="PF07940">
    <property type="entry name" value="Hepar_II_III_C"/>
    <property type="match status" value="1"/>
</dbReference>
<evidence type="ECO:0000256" key="1">
    <source>
        <dbReference type="ARBA" id="ARBA00004418"/>
    </source>
</evidence>
<dbReference type="RefSeq" id="WP_162444102.1">
    <property type="nucleotide sequence ID" value="NZ_CP048222.1"/>
</dbReference>
<comment type="subcellular location">
    <subcellularLocation>
        <location evidence="1">Periplasm</location>
    </subcellularLocation>
</comment>
<name>A0A6C0GK99_9BACT</name>
<dbReference type="Gene3D" id="1.50.10.100">
    <property type="entry name" value="Chondroitin AC/alginate lyase"/>
    <property type="match status" value="1"/>
</dbReference>
<dbReference type="GO" id="GO:0016829">
    <property type="term" value="F:lyase activity"/>
    <property type="evidence" value="ECO:0007669"/>
    <property type="project" value="UniProtKB-KW"/>
</dbReference>
<evidence type="ECO:0000256" key="4">
    <source>
        <dbReference type="ARBA" id="ARBA00023239"/>
    </source>
</evidence>
<feature type="domain" description="Heparinase II/III-like C-terminal" evidence="5">
    <location>
        <begin position="402"/>
        <end position="552"/>
    </location>
</feature>
<protein>
    <submittedName>
        <fullName evidence="7">Heparinase</fullName>
    </submittedName>
</protein>
<keyword evidence="8" id="KW-1185">Reference proteome</keyword>
<dbReference type="SUPFAM" id="SSF48230">
    <property type="entry name" value="Chondroitin AC/alginate lyase"/>
    <property type="match status" value="1"/>
</dbReference>
<proteinExistence type="predicted"/>
<dbReference type="Gene3D" id="2.70.98.70">
    <property type="match status" value="1"/>
</dbReference>
<evidence type="ECO:0000313" key="8">
    <source>
        <dbReference type="Proteomes" id="UP000480178"/>
    </source>
</evidence>
<feature type="domain" description="Heparin-sulfate lyase N-terminal" evidence="6">
    <location>
        <begin position="91"/>
        <end position="308"/>
    </location>
</feature>
<accession>A0A6C0GK99</accession>
<dbReference type="KEGG" id="rhoz:GXP67_16260"/>
<keyword evidence="2" id="KW-0732">Signal</keyword>
<dbReference type="PANTHER" id="PTHR39210">
    <property type="entry name" value="HEPARIN-SULFATE LYASE"/>
    <property type="match status" value="1"/>
</dbReference>
<evidence type="ECO:0000256" key="3">
    <source>
        <dbReference type="ARBA" id="ARBA00022764"/>
    </source>
</evidence>
<dbReference type="GO" id="GO:0042597">
    <property type="term" value="C:periplasmic space"/>
    <property type="evidence" value="ECO:0007669"/>
    <property type="project" value="UniProtKB-SubCell"/>
</dbReference>
<organism evidence="7 8">
    <name type="scientific">Rhodocytophaga rosea</name>
    <dbReference type="NCBI Taxonomy" id="2704465"/>
    <lineage>
        <taxon>Bacteria</taxon>
        <taxon>Pseudomonadati</taxon>
        <taxon>Bacteroidota</taxon>
        <taxon>Cytophagia</taxon>
        <taxon>Cytophagales</taxon>
        <taxon>Rhodocytophagaceae</taxon>
        <taxon>Rhodocytophaga</taxon>
    </lineage>
</organism>
<sequence length="630" mass="74538">MGWKGFLFRATYEFRRKSGLLKSGYPTKVKEEKFSDLAGWKNKNGKFFFSSKEDIKKFDVLSEVGKEQLKQEFNQFQQGKLKFFNGFYLTVGTEYDWVTNPETGYKFDITKHWTKIKDLDPAQGDIKYVWEKSRFSYLYTIIRYDFHFQSDQSELVFKEILDWIKKNPLNYGPNYISSQEIALRLLNWTFALYYYKNSPHLTEEVFQKIIHSIYWQAKHVEKNIDFSRIAVRNNHAITECAGLYLIGWMFPFLPESQQWQEEGKEWLEEEGLYQIYPDGSFLQFSMNYHRIVIQLFTWIFYLGKKNGDIFSIELNKRLKTSVEFLYQHQDLETGHMPNYGANDGSLFFPLNACSYRDFRPQLNALYHYFYQKPLYGPGEWNEDLHWYGYAPIFTNYVPEEQKSKAYKTGGFFVLRDAHKFAFIRCGSHKDRPSQADNLHVDLWLNGKNIIRDGGSFKYNASPEDLKFFMGTASHNTIQLDDHDQMLRGGRFIWYYWSQALEVDIFEQADAVSFQGKAQVFQQVNPDILHLRKVKQYKNSLKWKIEDIIQIPANVPGLDKLLKKQIWNISPEFLELGFTISTIDQFGKKIEPITRDVFFSNTYGMKESSKQIVFESTSNFLQTIIELPQKV</sequence>
<keyword evidence="3" id="KW-0574">Periplasm</keyword>
<gene>
    <name evidence="7" type="ORF">GXP67_16260</name>
</gene>
<dbReference type="InterPro" id="IPR031680">
    <property type="entry name" value="Hepar_II_III_N"/>
</dbReference>
<dbReference type="InterPro" id="IPR012480">
    <property type="entry name" value="Hepar_II_III_C"/>
</dbReference>